<dbReference type="InterPro" id="IPR003400">
    <property type="entry name" value="ExbD"/>
</dbReference>
<protein>
    <submittedName>
        <fullName evidence="7">Biopolymer transport protein ExbD</fullName>
    </submittedName>
</protein>
<dbReference type="PANTHER" id="PTHR30558">
    <property type="entry name" value="EXBD MEMBRANE COMPONENT OF PMF-DRIVEN MACROMOLECULE IMPORT SYSTEM"/>
    <property type="match status" value="1"/>
</dbReference>
<evidence type="ECO:0000313" key="7">
    <source>
        <dbReference type="EMBL" id="OIR18848.1"/>
    </source>
</evidence>
<evidence type="ECO:0000256" key="2">
    <source>
        <dbReference type="ARBA" id="ARBA00022475"/>
    </source>
</evidence>
<gene>
    <name evidence="7" type="ORF">GALL_11900</name>
</gene>
<proteinExistence type="predicted"/>
<dbReference type="EMBL" id="MLJW01000002">
    <property type="protein sequence ID" value="OIR18848.1"/>
    <property type="molecule type" value="Genomic_DNA"/>
</dbReference>
<keyword evidence="2" id="KW-1003">Cell membrane</keyword>
<dbReference type="GO" id="GO:0022857">
    <property type="term" value="F:transmembrane transporter activity"/>
    <property type="evidence" value="ECO:0007669"/>
    <property type="project" value="InterPro"/>
</dbReference>
<feature type="transmembrane region" description="Helical" evidence="6">
    <location>
        <begin position="16"/>
        <end position="36"/>
    </location>
</feature>
<accession>A0A1J5TRH2</accession>
<comment type="subcellular location">
    <subcellularLocation>
        <location evidence="1">Cell membrane</location>
        <topology evidence="1">Single-pass membrane protein</topology>
    </subcellularLocation>
</comment>
<dbReference type="Pfam" id="PF02472">
    <property type="entry name" value="ExbD"/>
    <property type="match status" value="1"/>
</dbReference>
<keyword evidence="5 6" id="KW-0472">Membrane</keyword>
<name>A0A1J5TRH2_9ZZZZ</name>
<evidence type="ECO:0000256" key="5">
    <source>
        <dbReference type="ARBA" id="ARBA00023136"/>
    </source>
</evidence>
<evidence type="ECO:0000256" key="6">
    <source>
        <dbReference type="SAM" id="Phobius"/>
    </source>
</evidence>
<keyword evidence="4 6" id="KW-1133">Transmembrane helix</keyword>
<evidence type="ECO:0000256" key="3">
    <source>
        <dbReference type="ARBA" id="ARBA00022692"/>
    </source>
</evidence>
<keyword evidence="3 6" id="KW-0812">Transmembrane</keyword>
<evidence type="ECO:0000256" key="1">
    <source>
        <dbReference type="ARBA" id="ARBA00004162"/>
    </source>
</evidence>
<evidence type="ECO:0000256" key="4">
    <source>
        <dbReference type="ARBA" id="ARBA00022989"/>
    </source>
</evidence>
<comment type="caution">
    <text evidence="7">The sequence shown here is derived from an EMBL/GenBank/DDBJ whole genome shotgun (WGS) entry which is preliminary data.</text>
</comment>
<sequence>MSGLYQPRRKKREMNLLPLIDVLVMLIFFAFVTMQFKSATTLNISLPKIETAGKNEFKGNITIAIDQHGEISFNGKIATKQQLVYLLQRVSAVTRDLPVLIRADKKTQFDNVTFVMDACRKNGLNKLHLDSSK</sequence>
<organism evidence="7">
    <name type="scientific">mine drainage metagenome</name>
    <dbReference type="NCBI Taxonomy" id="410659"/>
    <lineage>
        <taxon>unclassified sequences</taxon>
        <taxon>metagenomes</taxon>
        <taxon>ecological metagenomes</taxon>
    </lineage>
</organism>
<dbReference type="GO" id="GO:0005886">
    <property type="term" value="C:plasma membrane"/>
    <property type="evidence" value="ECO:0007669"/>
    <property type="project" value="UniProtKB-SubCell"/>
</dbReference>
<reference evidence="7" key="1">
    <citation type="submission" date="2016-10" db="EMBL/GenBank/DDBJ databases">
        <title>Sequence of Gallionella enrichment culture.</title>
        <authorList>
            <person name="Poehlein A."/>
            <person name="Muehling M."/>
            <person name="Daniel R."/>
        </authorList>
    </citation>
    <scope>NUCLEOTIDE SEQUENCE</scope>
</reference>
<dbReference type="AlphaFoldDB" id="A0A1J5TRH2"/>
<dbReference type="Gene3D" id="3.30.420.270">
    <property type="match status" value="1"/>
</dbReference>